<dbReference type="Pfam" id="PF02771">
    <property type="entry name" value="Acyl-CoA_dh_N"/>
    <property type="match status" value="1"/>
</dbReference>
<dbReference type="OrthoDB" id="9770681at2"/>
<dbReference type="EMBL" id="SOGN01000034">
    <property type="protein sequence ID" value="TFC81605.1"/>
    <property type="molecule type" value="Genomic_DNA"/>
</dbReference>
<evidence type="ECO:0000256" key="3">
    <source>
        <dbReference type="ARBA" id="ARBA00022630"/>
    </source>
</evidence>
<dbReference type="SUPFAM" id="SSF56645">
    <property type="entry name" value="Acyl-CoA dehydrogenase NM domain-like"/>
    <property type="match status" value="1"/>
</dbReference>
<dbReference type="Proteomes" id="UP000298433">
    <property type="component" value="Unassembled WGS sequence"/>
</dbReference>
<dbReference type="InterPro" id="IPR037069">
    <property type="entry name" value="AcylCoA_DH/ox_N_sf"/>
</dbReference>
<protein>
    <submittedName>
        <fullName evidence="9">Acyl-CoA dehydrogenase</fullName>
    </submittedName>
</protein>
<evidence type="ECO:0000256" key="1">
    <source>
        <dbReference type="ARBA" id="ARBA00001974"/>
    </source>
</evidence>
<dbReference type="PANTHER" id="PTHR43188">
    <property type="entry name" value="ACYL-COENZYME A OXIDASE"/>
    <property type="match status" value="1"/>
</dbReference>
<keyword evidence="3 5" id="KW-0285">Flavoprotein</keyword>
<dbReference type="Pfam" id="PF02770">
    <property type="entry name" value="Acyl-CoA_dh_M"/>
    <property type="match status" value="1"/>
</dbReference>
<evidence type="ECO:0000313" key="10">
    <source>
        <dbReference type="Proteomes" id="UP000298433"/>
    </source>
</evidence>
<dbReference type="InterPro" id="IPR006091">
    <property type="entry name" value="Acyl-CoA_Oxase/DH_mid-dom"/>
</dbReference>
<name>A0A4R8XRB8_9MICO</name>
<keyword evidence="4 5" id="KW-0274">FAD</keyword>
<dbReference type="InterPro" id="IPR045008">
    <property type="entry name" value="ACX4-like"/>
</dbReference>
<evidence type="ECO:0000256" key="2">
    <source>
        <dbReference type="ARBA" id="ARBA00009347"/>
    </source>
</evidence>
<dbReference type="Pfam" id="PF00441">
    <property type="entry name" value="Acyl-CoA_dh_1"/>
    <property type="match status" value="1"/>
</dbReference>
<keyword evidence="5" id="KW-0560">Oxidoreductase</keyword>
<dbReference type="Gene3D" id="2.40.110.10">
    <property type="entry name" value="Butyryl-CoA Dehydrogenase, subunit A, domain 2"/>
    <property type="match status" value="1"/>
</dbReference>
<comment type="caution">
    <text evidence="9">The sequence shown here is derived from an EMBL/GenBank/DDBJ whole genome shotgun (WGS) entry which is preliminary data.</text>
</comment>
<dbReference type="GO" id="GO:0006635">
    <property type="term" value="P:fatty acid beta-oxidation"/>
    <property type="evidence" value="ECO:0007669"/>
    <property type="project" value="InterPro"/>
</dbReference>
<dbReference type="InterPro" id="IPR009075">
    <property type="entry name" value="AcylCo_DH/oxidase_C"/>
</dbReference>
<evidence type="ECO:0000259" key="6">
    <source>
        <dbReference type="Pfam" id="PF00441"/>
    </source>
</evidence>
<dbReference type="InterPro" id="IPR009100">
    <property type="entry name" value="AcylCoA_DH/oxidase_NM_dom_sf"/>
</dbReference>
<evidence type="ECO:0000259" key="7">
    <source>
        <dbReference type="Pfam" id="PF02770"/>
    </source>
</evidence>
<dbReference type="Gene3D" id="1.20.140.10">
    <property type="entry name" value="Butyryl-CoA Dehydrogenase, subunit A, domain 3"/>
    <property type="match status" value="1"/>
</dbReference>
<dbReference type="PANTHER" id="PTHR43188:SF1">
    <property type="entry name" value="ACYL-COA DEHYDROGENASE"/>
    <property type="match status" value="1"/>
</dbReference>
<dbReference type="InterPro" id="IPR036250">
    <property type="entry name" value="AcylCo_DH-like_C"/>
</dbReference>
<organism evidence="9 10">
    <name type="scientific">Cryobacterium cheniae</name>
    <dbReference type="NCBI Taxonomy" id="1259262"/>
    <lineage>
        <taxon>Bacteria</taxon>
        <taxon>Bacillati</taxon>
        <taxon>Actinomycetota</taxon>
        <taxon>Actinomycetes</taxon>
        <taxon>Micrococcales</taxon>
        <taxon>Microbacteriaceae</taxon>
        <taxon>Cryobacterium</taxon>
    </lineage>
</organism>
<comment type="cofactor">
    <cofactor evidence="1 5">
        <name>FAD</name>
        <dbReference type="ChEBI" id="CHEBI:57692"/>
    </cofactor>
</comment>
<evidence type="ECO:0000313" key="9">
    <source>
        <dbReference type="EMBL" id="TFC81605.1"/>
    </source>
</evidence>
<proteinExistence type="inferred from homology"/>
<reference evidence="9 10" key="1">
    <citation type="submission" date="2019-03" db="EMBL/GenBank/DDBJ databases">
        <title>Genomics of glacier-inhabiting Cryobacterium strains.</title>
        <authorList>
            <person name="Liu Q."/>
            <person name="Xin Y.-H."/>
        </authorList>
    </citation>
    <scope>NUCLEOTIDE SEQUENCE [LARGE SCALE GENOMIC DNA]</scope>
    <source>
        <strain evidence="9 10">TMT2-48-2</strain>
    </source>
</reference>
<evidence type="ECO:0000256" key="4">
    <source>
        <dbReference type="ARBA" id="ARBA00022827"/>
    </source>
</evidence>
<dbReference type="Gene3D" id="1.10.540.10">
    <property type="entry name" value="Acyl-CoA dehydrogenase/oxidase, N-terminal domain"/>
    <property type="match status" value="1"/>
</dbReference>
<dbReference type="GO" id="GO:0003995">
    <property type="term" value="F:acyl-CoA dehydrogenase activity"/>
    <property type="evidence" value="ECO:0007669"/>
    <property type="project" value="InterPro"/>
</dbReference>
<dbReference type="SUPFAM" id="SSF47203">
    <property type="entry name" value="Acyl-CoA dehydrogenase C-terminal domain-like"/>
    <property type="match status" value="1"/>
</dbReference>
<evidence type="ECO:0000256" key="5">
    <source>
        <dbReference type="RuleBase" id="RU362125"/>
    </source>
</evidence>
<comment type="similarity">
    <text evidence="2 5">Belongs to the acyl-CoA dehydrogenase family.</text>
</comment>
<dbReference type="GO" id="GO:0050660">
    <property type="term" value="F:flavin adenine dinucleotide binding"/>
    <property type="evidence" value="ECO:0007669"/>
    <property type="project" value="InterPro"/>
</dbReference>
<feature type="domain" description="Acyl-CoA dehydrogenase/oxidase N-terminal" evidence="8">
    <location>
        <begin position="27"/>
        <end position="131"/>
    </location>
</feature>
<dbReference type="AlphaFoldDB" id="A0A4R8XRB8"/>
<feature type="domain" description="Acyl-CoA oxidase/dehydrogenase middle" evidence="7">
    <location>
        <begin position="137"/>
        <end position="230"/>
    </location>
</feature>
<dbReference type="InterPro" id="IPR013786">
    <property type="entry name" value="AcylCoA_DH/ox_N"/>
</dbReference>
<dbReference type="InterPro" id="IPR046373">
    <property type="entry name" value="Acyl-CoA_Oxase/DH_mid-dom_sf"/>
</dbReference>
<accession>A0A4R8XRB8</accession>
<evidence type="ECO:0000259" key="8">
    <source>
        <dbReference type="Pfam" id="PF02771"/>
    </source>
</evidence>
<keyword evidence="10" id="KW-1185">Reference proteome</keyword>
<gene>
    <name evidence="9" type="ORF">E3T23_06175</name>
</gene>
<sequence length="396" mass="43636">MGQELGLGREEAPYPDADLIFVTDLLTPDERERLAAARSFYQAEVRPLAVDYWNRAEFPFELLPRLAAQNLAATGAAATSHLLTGLLQMELTRADTSISTFYGVHHELFATAIDELGSPEQRERLLPGLLALEKIGAFALTEPGHGSDISRMMETTATRSGDEWVLNGTKRWIGNGAMADYVLVWARDTADRQIKGFIVEKERPGFTATPIENKIAVRIVQNADITLTDVRIPFTNWLPGSRSFRDTNVLLRNSRVWVSWQAVGQQLAAFDVARAYALERRQFGRPIASFQLVQEQLSRMIGNATLSLSLMVQLARLQESGRLTMDQAALAKAACTTRMRETVALGRGLLGGNGISTGYEMAKIFADAEAIYSYEGSYEINALLVGRAVTGISAFD</sequence>
<feature type="domain" description="Acyl-CoA dehydrogenase/oxidase C-terminal" evidence="6">
    <location>
        <begin position="250"/>
        <end position="389"/>
    </location>
</feature>